<evidence type="ECO:0000256" key="4">
    <source>
        <dbReference type="ARBA" id="ARBA00022840"/>
    </source>
</evidence>
<dbReference type="InterPro" id="IPR023457">
    <property type="entry name" value="Met-tRNA_synth_2"/>
</dbReference>
<name>A0ABQ9M5Z3_HEVBR</name>
<evidence type="ECO:0000313" key="11">
    <source>
        <dbReference type="EMBL" id="KAJ9175696.1"/>
    </source>
</evidence>
<dbReference type="NCBIfam" id="TIGR00398">
    <property type="entry name" value="metG"/>
    <property type="match status" value="1"/>
</dbReference>
<dbReference type="HAMAP" id="MF_01228">
    <property type="entry name" value="Met_tRNA_synth_type2"/>
    <property type="match status" value="1"/>
</dbReference>
<dbReference type="InterPro" id="IPR014729">
    <property type="entry name" value="Rossmann-like_a/b/a_fold"/>
</dbReference>
<evidence type="ECO:0000256" key="1">
    <source>
        <dbReference type="ARBA" id="ARBA00012838"/>
    </source>
</evidence>
<dbReference type="InterPro" id="IPR041872">
    <property type="entry name" value="Anticodon_Met"/>
</dbReference>
<dbReference type="Proteomes" id="UP001174677">
    <property type="component" value="Chromosome 8"/>
</dbReference>
<feature type="region of interest" description="Disordered" evidence="8">
    <location>
        <begin position="813"/>
        <end position="844"/>
    </location>
</feature>
<organism evidence="11 12">
    <name type="scientific">Hevea brasiliensis</name>
    <name type="common">Para rubber tree</name>
    <name type="synonym">Siphonia brasiliensis</name>
    <dbReference type="NCBI Taxonomy" id="3981"/>
    <lineage>
        <taxon>Eukaryota</taxon>
        <taxon>Viridiplantae</taxon>
        <taxon>Streptophyta</taxon>
        <taxon>Embryophyta</taxon>
        <taxon>Tracheophyta</taxon>
        <taxon>Spermatophyta</taxon>
        <taxon>Magnoliopsida</taxon>
        <taxon>eudicotyledons</taxon>
        <taxon>Gunneridae</taxon>
        <taxon>Pentapetalae</taxon>
        <taxon>rosids</taxon>
        <taxon>fabids</taxon>
        <taxon>Malpighiales</taxon>
        <taxon>Euphorbiaceae</taxon>
        <taxon>Crotonoideae</taxon>
        <taxon>Micrandreae</taxon>
        <taxon>Hevea</taxon>
    </lineage>
</organism>
<dbReference type="SUPFAM" id="SSF52374">
    <property type="entry name" value="Nucleotidylyl transferase"/>
    <property type="match status" value="2"/>
</dbReference>
<evidence type="ECO:0000259" key="10">
    <source>
        <dbReference type="Pfam" id="PF19303"/>
    </source>
</evidence>
<dbReference type="PANTHER" id="PTHR43326">
    <property type="entry name" value="METHIONYL-TRNA SYNTHETASE"/>
    <property type="match status" value="1"/>
</dbReference>
<evidence type="ECO:0000256" key="6">
    <source>
        <dbReference type="ARBA" id="ARBA00023146"/>
    </source>
</evidence>
<keyword evidence="4 7" id="KW-0067">ATP-binding</keyword>
<dbReference type="InterPro" id="IPR014758">
    <property type="entry name" value="Met-tRNA_synth"/>
</dbReference>
<dbReference type="InterPro" id="IPR009080">
    <property type="entry name" value="tRNAsynth_Ia_anticodon-bd"/>
</dbReference>
<dbReference type="Gene3D" id="3.40.50.620">
    <property type="entry name" value="HUPs"/>
    <property type="match status" value="2"/>
</dbReference>
<dbReference type="Gene3D" id="1.10.730.10">
    <property type="entry name" value="Isoleucyl-tRNA Synthetase, Domain 1"/>
    <property type="match status" value="1"/>
</dbReference>
<proteinExistence type="inferred from homology"/>
<dbReference type="Gene3D" id="2.170.220.10">
    <property type="match status" value="1"/>
</dbReference>
<feature type="domain" description="Methionyl-tRNA synthetase anticodon-binding" evidence="10">
    <location>
        <begin position="681"/>
        <end position="816"/>
    </location>
</feature>
<evidence type="ECO:0000313" key="12">
    <source>
        <dbReference type="Proteomes" id="UP001174677"/>
    </source>
</evidence>
<evidence type="ECO:0000256" key="3">
    <source>
        <dbReference type="ARBA" id="ARBA00022741"/>
    </source>
</evidence>
<dbReference type="EC" id="6.1.1.10" evidence="1"/>
<dbReference type="InterPro" id="IPR015413">
    <property type="entry name" value="Methionyl/Leucyl_tRNA_Synth"/>
</dbReference>
<comment type="caution">
    <text evidence="11">The sequence shown here is derived from an EMBL/GenBank/DDBJ whole genome shotgun (WGS) entry which is preliminary data.</text>
</comment>
<dbReference type="InterPro" id="IPR033911">
    <property type="entry name" value="MetRS_core"/>
</dbReference>
<dbReference type="SUPFAM" id="SSF47323">
    <property type="entry name" value="Anticodon-binding domain of a subclass of class I aminoacyl-tRNA synthetases"/>
    <property type="match status" value="1"/>
</dbReference>
<evidence type="ECO:0000256" key="2">
    <source>
        <dbReference type="ARBA" id="ARBA00022598"/>
    </source>
</evidence>
<keyword evidence="12" id="KW-1185">Reference proteome</keyword>
<feature type="domain" description="Methionyl/Leucyl tRNA synthetase" evidence="9">
    <location>
        <begin position="77"/>
        <end position="215"/>
    </location>
</feature>
<keyword evidence="6 7" id="KW-0030">Aminoacyl-tRNA synthetase</keyword>
<evidence type="ECO:0000259" key="9">
    <source>
        <dbReference type="Pfam" id="PF09334"/>
    </source>
</evidence>
<evidence type="ECO:0000256" key="5">
    <source>
        <dbReference type="ARBA" id="ARBA00022917"/>
    </source>
</evidence>
<protein>
    <recommendedName>
        <fullName evidence="1">methionine--tRNA ligase</fullName>
        <ecNumber evidence="1">6.1.1.10</ecNumber>
    </recommendedName>
</protein>
<dbReference type="Pfam" id="PF19303">
    <property type="entry name" value="Anticodon_3"/>
    <property type="match status" value="1"/>
</dbReference>
<dbReference type="CDD" id="cd00814">
    <property type="entry name" value="MetRS_core"/>
    <property type="match status" value="1"/>
</dbReference>
<dbReference type="PRINTS" id="PR01041">
    <property type="entry name" value="TRNASYNTHMET"/>
</dbReference>
<evidence type="ECO:0000256" key="7">
    <source>
        <dbReference type="RuleBase" id="RU363039"/>
    </source>
</evidence>
<accession>A0ABQ9M5Z3</accession>
<dbReference type="Pfam" id="PF09334">
    <property type="entry name" value="tRNA-synt_1g"/>
    <property type="match status" value="2"/>
</dbReference>
<dbReference type="CDD" id="cd07957">
    <property type="entry name" value="Anticodon_Ia_Met"/>
    <property type="match status" value="1"/>
</dbReference>
<dbReference type="PANTHER" id="PTHR43326:SF1">
    <property type="entry name" value="METHIONINE--TRNA LIGASE, MITOCHONDRIAL"/>
    <property type="match status" value="1"/>
</dbReference>
<feature type="compositionally biased region" description="Basic residues" evidence="8">
    <location>
        <begin position="827"/>
        <end position="837"/>
    </location>
</feature>
<dbReference type="EMBL" id="JARPOI010000008">
    <property type="protein sequence ID" value="KAJ9175696.1"/>
    <property type="molecule type" value="Genomic_DNA"/>
</dbReference>
<sequence length="844" mass="94759">MAARINCSIQNTLCLLNPLYSISTRPRTTAHFKNRLSFPPNLFFSSSKSRTVAFCTINNCSHNSAQNDEAVATETFVLTSPLYYVNAPPHMGSAYTTIAADAISRFQRLLGKKVIFVTGTDEHGEKIATAAAAHGFSPSEHCDVVSQAYKTLWKDLEIAYDKFIRTTDPKHEAIVKEFYSRVLANGDIYRADYEGLYCVNCEEYKDEKELLDNNCCPMHLKPCIQRKEDNYFFALSKYQKLLEETLMHNPNFVQPSFRLKEVQSWIRSGLKDFSISRASVDWGIPIPNDNKQTIYVWFDALLGYISALSEDKEQPNLQSAVSSGWPASLHLIGKRLLGKKVIFVTGTDEHGEKIATAAAARGSSPSEHCDVVSQAYKTLWKDLEIAYDKFIRTTDPKHEAIVKEFYSRVLANGDIYRADYEGLYCVNCEEYKDEKELLDNNCCPMHLKPCIQRKEDNYFFALSKYQKLLEETLMHNPNFVQPSFRLKEVQSWIRSGLKDFSISRASVDWGIPIPNDNKQTIYVWFDALLGYISALSEDKEQPNLQSAVSSGWPASLHLIGKDILRFHAVYWPAMLMSAGLGLPKMVFGHGFLTKDGTKMGKSLGNTLEPNELVQKFGSDAVRYFFLREVEFGNDGDYSEDRFVNIVNAHLANTIGNLLNRTLGLLKRNCQSTLVVDSFIAAEGNALKDTVEKLVEKARVHYENLSLSLACEAILEIGNAGNVYMDECAPWSLFKQGGAASEAAAKDLVIILEAMRIIAIALSPVAPSLCWRIYSQLGYSKDHFNTATWSDTKWGGLKGGQVMAQPKPVFARIENRTETEDGGAASKKFVKNKEKKPKSQVVAEA</sequence>
<keyword evidence="2 7" id="KW-0436">Ligase</keyword>
<reference evidence="11 12" key="1">
    <citation type="journal article" date="2023" name="Plant Biotechnol. J.">
        <title>Chromosome-level wild Hevea brasiliensis genome provides new tools for genomic-assisted breeding and valuable loci to elevate rubber yield.</title>
        <authorList>
            <person name="Cheng H."/>
            <person name="Song X."/>
            <person name="Hu Y."/>
            <person name="Wu T."/>
            <person name="Yang Q."/>
            <person name="An Z."/>
            <person name="Feng S."/>
            <person name="Deng Z."/>
            <person name="Wu W."/>
            <person name="Zeng X."/>
            <person name="Tu M."/>
            <person name="Wang X."/>
            <person name="Huang H."/>
        </authorList>
    </citation>
    <scope>NUCLEOTIDE SEQUENCE [LARGE SCALE GENOMIC DNA]</scope>
    <source>
        <strain evidence="11">MT/VB/25A 57/8</strain>
    </source>
</reference>
<keyword evidence="3 7" id="KW-0547">Nucleotide-binding</keyword>
<gene>
    <name evidence="11" type="ORF">P3X46_014227</name>
</gene>
<evidence type="ECO:0000256" key="8">
    <source>
        <dbReference type="SAM" id="MobiDB-lite"/>
    </source>
</evidence>
<comment type="similarity">
    <text evidence="7">Belongs to the class-I aminoacyl-tRNA synthetase family.</text>
</comment>
<keyword evidence="5 7" id="KW-0648">Protein biosynthesis</keyword>
<feature type="domain" description="Methionyl/Leucyl tRNA synthetase" evidence="9">
    <location>
        <begin position="434"/>
        <end position="662"/>
    </location>
</feature>